<dbReference type="STRING" id="246786.GS18_0210765"/>
<dbReference type="EMBL" id="JNVC02000005">
    <property type="protein sequence ID" value="KEZ51605.1"/>
    <property type="molecule type" value="Genomic_DNA"/>
</dbReference>
<sequence>MLYLLAILLPPVAVLFVGRPFQALLNLILTLIFYLPGAIHAVLVVKDAKDEKRMKKYGVR</sequence>
<protein>
    <recommendedName>
        <fullName evidence="9">Hemolysin BL lytic component L2</fullName>
    </recommendedName>
</protein>
<keyword evidence="5 6" id="KW-0472">Membrane</keyword>
<keyword evidence="4 6" id="KW-1133">Transmembrane helix</keyword>
<gene>
    <name evidence="7" type="ORF">GS18_0210765</name>
</gene>
<evidence type="ECO:0000256" key="2">
    <source>
        <dbReference type="ARBA" id="ARBA00009530"/>
    </source>
</evidence>
<feature type="transmembrane region" description="Helical" evidence="6">
    <location>
        <begin position="24"/>
        <end position="45"/>
    </location>
</feature>
<comment type="subcellular location">
    <subcellularLocation>
        <location evidence="1">Membrane</location>
    </subcellularLocation>
</comment>
<dbReference type="Proteomes" id="UP000028549">
    <property type="component" value="Unassembled WGS sequence"/>
</dbReference>
<evidence type="ECO:0000256" key="1">
    <source>
        <dbReference type="ARBA" id="ARBA00004370"/>
    </source>
</evidence>
<evidence type="ECO:0000256" key="5">
    <source>
        <dbReference type="ARBA" id="ARBA00023136"/>
    </source>
</evidence>
<dbReference type="GO" id="GO:0016020">
    <property type="term" value="C:membrane"/>
    <property type="evidence" value="ECO:0007669"/>
    <property type="project" value="UniProtKB-SubCell"/>
</dbReference>
<proteinExistence type="inferred from homology"/>
<dbReference type="AlphaFoldDB" id="A0A084GW93"/>
<evidence type="ECO:0000313" key="7">
    <source>
        <dbReference type="EMBL" id="KEZ51605.1"/>
    </source>
</evidence>
<reference evidence="7 8" key="1">
    <citation type="journal article" date="2005" name="Int. J. Syst. Evol. Microbiol.">
        <title>Bacillus cibi sp. nov., isolated from jeotgal, a traditional Korean fermented seafood.</title>
        <authorList>
            <person name="Yoon J.H."/>
            <person name="Lee C.H."/>
            <person name="Oh T.K."/>
        </authorList>
    </citation>
    <scope>NUCLEOTIDE SEQUENCE [LARGE SCALE GENOMIC DNA]</scope>
    <source>
        <strain evidence="7 8">DSM 16189</strain>
    </source>
</reference>
<dbReference type="RefSeq" id="WP_029279862.1">
    <property type="nucleotide sequence ID" value="NZ_CANLZQ010000001.1"/>
</dbReference>
<evidence type="ECO:0000313" key="8">
    <source>
        <dbReference type="Proteomes" id="UP000028549"/>
    </source>
</evidence>
<dbReference type="Pfam" id="PF01679">
    <property type="entry name" value="Pmp3"/>
    <property type="match status" value="1"/>
</dbReference>
<keyword evidence="3 6" id="KW-0812">Transmembrane</keyword>
<evidence type="ECO:0000256" key="3">
    <source>
        <dbReference type="ARBA" id="ARBA00022692"/>
    </source>
</evidence>
<name>A0A084GW93_METID</name>
<evidence type="ECO:0000256" key="6">
    <source>
        <dbReference type="SAM" id="Phobius"/>
    </source>
</evidence>
<organism evidence="7 8">
    <name type="scientific">Metabacillus indicus</name>
    <name type="common">Bacillus indicus</name>
    <dbReference type="NCBI Taxonomy" id="246786"/>
    <lineage>
        <taxon>Bacteria</taxon>
        <taxon>Bacillati</taxon>
        <taxon>Bacillota</taxon>
        <taxon>Bacilli</taxon>
        <taxon>Bacillales</taxon>
        <taxon>Bacillaceae</taxon>
        <taxon>Metabacillus</taxon>
    </lineage>
</organism>
<dbReference type="InterPro" id="IPR000612">
    <property type="entry name" value="PMP3"/>
</dbReference>
<comment type="caution">
    <text evidence="7">The sequence shown here is derived from an EMBL/GenBank/DDBJ whole genome shotgun (WGS) entry which is preliminary data.</text>
</comment>
<keyword evidence="8" id="KW-1185">Reference proteome</keyword>
<evidence type="ECO:0000256" key="4">
    <source>
        <dbReference type="ARBA" id="ARBA00022989"/>
    </source>
</evidence>
<evidence type="ECO:0008006" key="9">
    <source>
        <dbReference type="Google" id="ProtNLM"/>
    </source>
</evidence>
<accession>A0A084GW93</accession>
<comment type="similarity">
    <text evidence="2">Belongs to the UPF0057 (PMP3) family.</text>
</comment>